<evidence type="ECO:0000256" key="3">
    <source>
        <dbReference type="ARBA" id="ARBA00022461"/>
    </source>
</evidence>
<evidence type="ECO:0000256" key="11">
    <source>
        <dbReference type="RuleBase" id="RU000679"/>
    </source>
</evidence>
<accession>A0AAV4DND2</accession>
<keyword evidence="3 11" id="KW-0894">Sodium channel</keyword>
<dbReference type="GO" id="GO:0016020">
    <property type="term" value="C:membrane"/>
    <property type="evidence" value="ECO:0007669"/>
    <property type="project" value="UniProtKB-SubCell"/>
</dbReference>
<keyword evidence="5" id="KW-1133">Transmembrane helix</keyword>
<keyword evidence="6" id="KW-0915">Sodium</keyword>
<evidence type="ECO:0000256" key="10">
    <source>
        <dbReference type="ARBA" id="ARBA00023303"/>
    </source>
</evidence>
<evidence type="ECO:0000256" key="8">
    <source>
        <dbReference type="ARBA" id="ARBA00023136"/>
    </source>
</evidence>
<dbReference type="Proteomes" id="UP000735302">
    <property type="component" value="Unassembled WGS sequence"/>
</dbReference>
<evidence type="ECO:0000256" key="4">
    <source>
        <dbReference type="ARBA" id="ARBA00022692"/>
    </source>
</evidence>
<keyword evidence="4 11" id="KW-0812">Transmembrane</keyword>
<evidence type="ECO:0000256" key="6">
    <source>
        <dbReference type="ARBA" id="ARBA00023053"/>
    </source>
</evidence>
<evidence type="ECO:0000256" key="9">
    <source>
        <dbReference type="ARBA" id="ARBA00023201"/>
    </source>
</evidence>
<reference evidence="12 13" key="1">
    <citation type="journal article" date="2021" name="Elife">
        <title>Chloroplast acquisition without the gene transfer in kleptoplastic sea slugs, Plakobranchus ocellatus.</title>
        <authorList>
            <person name="Maeda T."/>
            <person name="Takahashi S."/>
            <person name="Yoshida T."/>
            <person name="Shimamura S."/>
            <person name="Takaki Y."/>
            <person name="Nagai Y."/>
            <person name="Toyoda A."/>
            <person name="Suzuki Y."/>
            <person name="Arimoto A."/>
            <person name="Ishii H."/>
            <person name="Satoh N."/>
            <person name="Nishiyama T."/>
            <person name="Hasebe M."/>
            <person name="Maruyama T."/>
            <person name="Minagawa J."/>
            <person name="Obokata J."/>
            <person name="Shigenobu S."/>
        </authorList>
    </citation>
    <scope>NUCLEOTIDE SEQUENCE [LARGE SCALE GENOMIC DNA]</scope>
</reference>
<evidence type="ECO:0000256" key="7">
    <source>
        <dbReference type="ARBA" id="ARBA00023065"/>
    </source>
</evidence>
<comment type="caution">
    <text evidence="12">The sequence shown here is derived from an EMBL/GenBank/DDBJ whole genome shotgun (WGS) entry which is preliminary data.</text>
</comment>
<dbReference type="AlphaFoldDB" id="A0AAV4DND2"/>
<dbReference type="InterPro" id="IPR001873">
    <property type="entry name" value="ENaC"/>
</dbReference>
<name>A0AAV4DND2_9GAST</name>
<keyword evidence="7 11" id="KW-0406">Ion transport</keyword>
<proteinExistence type="inferred from homology"/>
<keyword evidence="9 11" id="KW-0739">Sodium transport</keyword>
<protein>
    <submittedName>
        <fullName evidence="12">Amiloride-sensitive cation channel 2, neuronal</fullName>
    </submittedName>
</protein>
<dbReference type="GO" id="GO:0005272">
    <property type="term" value="F:sodium channel activity"/>
    <property type="evidence" value="ECO:0007669"/>
    <property type="project" value="UniProtKB-KW"/>
</dbReference>
<gene>
    <name evidence="12" type="ORF">PoB_007188100</name>
</gene>
<evidence type="ECO:0000256" key="2">
    <source>
        <dbReference type="ARBA" id="ARBA00022448"/>
    </source>
</evidence>
<evidence type="ECO:0000313" key="13">
    <source>
        <dbReference type="Proteomes" id="UP000735302"/>
    </source>
</evidence>
<dbReference type="EMBL" id="BLXT01008059">
    <property type="protein sequence ID" value="GFO45376.1"/>
    <property type="molecule type" value="Genomic_DNA"/>
</dbReference>
<keyword evidence="2 11" id="KW-0813">Transport</keyword>
<keyword evidence="8" id="KW-0472">Membrane</keyword>
<keyword evidence="10 11" id="KW-0407">Ion channel</keyword>
<evidence type="ECO:0000256" key="5">
    <source>
        <dbReference type="ARBA" id="ARBA00022989"/>
    </source>
</evidence>
<comment type="subcellular location">
    <subcellularLocation>
        <location evidence="1">Membrane</location>
        <topology evidence="1">Multi-pass membrane protein</topology>
    </subcellularLocation>
</comment>
<evidence type="ECO:0000256" key="1">
    <source>
        <dbReference type="ARBA" id="ARBA00004141"/>
    </source>
</evidence>
<organism evidence="12 13">
    <name type="scientific">Plakobranchus ocellatus</name>
    <dbReference type="NCBI Taxonomy" id="259542"/>
    <lineage>
        <taxon>Eukaryota</taxon>
        <taxon>Metazoa</taxon>
        <taxon>Spiralia</taxon>
        <taxon>Lophotrochozoa</taxon>
        <taxon>Mollusca</taxon>
        <taxon>Gastropoda</taxon>
        <taxon>Heterobranchia</taxon>
        <taxon>Euthyneura</taxon>
        <taxon>Panpulmonata</taxon>
        <taxon>Sacoglossa</taxon>
        <taxon>Placobranchoidea</taxon>
        <taxon>Plakobranchidae</taxon>
        <taxon>Plakobranchus</taxon>
    </lineage>
</organism>
<comment type="similarity">
    <text evidence="11">Belongs to the amiloride-sensitive sodium channel (TC 1.A.6) family.</text>
</comment>
<keyword evidence="13" id="KW-1185">Reference proteome</keyword>
<dbReference type="Pfam" id="PF00858">
    <property type="entry name" value="ASC"/>
    <property type="match status" value="1"/>
</dbReference>
<evidence type="ECO:0000313" key="12">
    <source>
        <dbReference type="EMBL" id="GFO45376.1"/>
    </source>
</evidence>
<sequence length="247" mass="27639">MRMAIRDPLYPKENNLPFPYRTHGGGYCDDNVNFGAMSDHCIHACIIESITIICNCSAFPSIQANSLSAPITDGISVACRLKCPSKPCRRVYYTTRSSYANFPSKAASKFLKNIGVLNSSKRRYLELRIFFEQMLLTNITYDPLYTKDVLLVSSHSLKWESLCSFALRGSSIICEIATRKEKDRTRSILQQVKSFDYLTHGRGTVAIPCAEMPALAKAYKDEDAETAVMPDFRVCVCMFYSSGQAAA</sequence>